<protein>
    <submittedName>
        <fullName evidence="1">Uncharacterized protein</fullName>
    </submittedName>
</protein>
<keyword evidence="2" id="KW-1185">Reference proteome</keyword>
<dbReference type="AlphaFoldDB" id="A0AAV4NKU3"/>
<dbReference type="Proteomes" id="UP001054945">
    <property type="component" value="Unassembled WGS sequence"/>
</dbReference>
<comment type="caution">
    <text evidence="1">The sequence shown here is derived from an EMBL/GenBank/DDBJ whole genome shotgun (WGS) entry which is preliminary data.</text>
</comment>
<reference evidence="1 2" key="1">
    <citation type="submission" date="2021-06" db="EMBL/GenBank/DDBJ databases">
        <title>Caerostris extrusa draft genome.</title>
        <authorList>
            <person name="Kono N."/>
            <person name="Arakawa K."/>
        </authorList>
    </citation>
    <scope>NUCLEOTIDE SEQUENCE [LARGE SCALE GENOMIC DNA]</scope>
</reference>
<sequence>MPGRGRRIHHGISQILALAKTDGERAKISPRAEIAAVAPVSQLRALIEEWMAPTRIRTATRFSYSYSFEKELIWQMRI</sequence>
<dbReference type="EMBL" id="BPLR01003511">
    <property type="protein sequence ID" value="GIX85381.1"/>
    <property type="molecule type" value="Genomic_DNA"/>
</dbReference>
<evidence type="ECO:0000313" key="1">
    <source>
        <dbReference type="EMBL" id="GIX85381.1"/>
    </source>
</evidence>
<name>A0AAV4NKU3_CAEEX</name>
<organism evidence="1 2">
    <name type="scientific">Caerostris extrusa</name>
    <name type="common">Bark spider</name>
    <name type="synonym">Caerostris bankana</name>
    <dbReference type="NCBI Taxonomy" id="172846"/>
    <lineage>
        <taxon>Eukaryota</taxon>
        <taxon>Metazoa</taxon>
        <taxon>Ecdysozoa</taxon>
        <taxon>Arthropoda</taxon>
        <taxon>Chelicerata</taxon>
        <taxon>Arachnida</taxon>
        <taxon>Araneae</taxon>
        <taxon>Araneomorphae</taxon>
        <taxon>Entelegynae</taxon>
        <taxon>Araneoidea</taxon>
        <taxon>Araneidae</taxon>
        <taxon>Caerostris</taxon>
    </lineage>
</organism>
<accession>A0AAV4NKU3</accession>
<proteinExistence type="predicted"/>
<evidence type="ECO:0000313" key="2">
    <source>
        <dbReference type="Proteomes" id="UP001054945"/>
    </source>
</evidence>
<gene>
    <name evidence="1" type="ORF">CEXT_542391</name>
</gene>